<dbReference type="HOGENOM" id="CLU_1035306_0_0_1"/>
<evidence type="ECO:0000313" key="3">
    <source>
        <dbReference type="Proteomes" id="UP000014760"/>
    </source>
</evidence>
<reference evidence="1 3" key="2">
    <citation type="journal article" date="2013" name="Nature">
        <title>Insights into bilaterian evolution from three spiralian genomes.</title>
        <authorList>
            <person name="Simakov O."/>
            <person name="Marletaz F."/>
            <person name="Cho S.J."/>
            <person name="Edsinger-Gonzales E."/>
            <person name="Havlak P."/>
            <person name="Hellsten U."/>
            <person name="Kuo D.H."/>
            <person name="Larsson T."/>
            <person name="Lv J."/>
            <person name="Arendt D."/>
            <person name="Savage R."/>
            <person name="Osoegawa K."/>
            <person name="de Jong P."/>
            <person name="Grimwood J."/>
            <person name="Chapman J.A."/>
            <person name="Shapiro H."/>
            <person name="Aerts A."/>
            <person name="Otillar R.P."/>
            <person name="Terry A.Y."/>
            <person name="Boore J.L."/>
            <person name="Grigoriev I.V."/>
            <person name="Lindberg D.R."/>
            <person name="Seaver E.C."/>
            <person name="Weisblat D.A."/>
            <person name="Putnam N.H."/>
            <person name="Rokhsar D.S."/>
        </authorList>
    </citation>
    <scope>NUCLEOTIDE SEQUENCE</scope>
    <source>
        <strain evidence="1 3">I ESC-2004</strain>
    </source>
</reference>
<dbReference type="OMA" id="HRGCHIC"/>
<dbReference type="EMBL" id="KB311953">
    <property type="protein sequence ID" value="ELT88195.1"/>
    <property type="molecule type" value="Genomic_DNA"/>
</dbReference>
<dbReference type="EnsemblMetazoa" id="CapteT216986">
    <property type="protein sequence ID" value="CapteP216986"/>
    <property type="gene ID" value="CapteG216986"/>
</dbReference>
<keyword evidence="3" id="KW-1185">Reference proteome</keyword>
<reference evidence="3" key="1">
    <citation type="submission" date="2012-12" db="EMBL/GenBank/DDBJ databases">
        <authorList>
            <person name="Hellsten U."/>
            <person name="Grimwood J."/>
            <person name="Chapman J.A."/>
            <person name="Shapiro H."/>
            <person name="Aerts A."/>
            <person name="Otillar R.P."/>
            <person name="Terry A.Y."/>
            <person name="Boore J.L."/>
            <person name="Simakov O."/>
            <person name="Marletaz F."/>
            <person name="Cho S.-J."/>
            <person name="Edsinger-Gonzales E."/>
            <person name="Havlak P."/>
            <person name="Kuo D.-H."/>
            <person name="Larsson T."/>
            <person name="Lv J."/>
            <person name="Arendt D."/>
            <person name="Savage R."/>
            <person name="Osoegawa K."/>
            <person name="de Jong P."/>
            <person name="Lindberg D.R."/>
            <person name="Seaver E.C."/>
            <person name="Weisblat D.A."/>
            <person name="Putnam N.H."/>
            <person name="Grigoriev I.V."/>
            <person name="Rokhsar D.S."/>
        </authorList>
    </citation>
    <scope>NUCLEOTIDE SEQUENCE</scope>
    <source>
        <strain evidence="3">I ESC-2004</strain>
    </source>
</reference>
<accession>R7T9Z3</accession>
<reference evidence="2" key="3">
    <citation type="submission" date="2015-06" db="UniProtKB">
        <authorList>
            <consortium name="EnsemblMetazoa"/>
        </authorList>
    </citation>
    <scope>IDENTIFICATION</scope>
</reference>
<name>R7T9Z3_CAPTE</name>
<sequence>MAANLDLLPPGTTKLFRVDFDYYTPRPHFIVLGKSKQITWSSYDGQNSQFVEELMRVANKIRGNFGLRKPLLSVHRGSWLVPGKDDKFHAHICTDSDTYMRVFNDKKGLIPGWPSSRYVTKEWRASKNPSHYEENVRRYPYKEYFDDEIKQARRRLEAGNVRPWANPEGWTLFFHESAARVGFAPTGQQSREDLLIAMERFIREHATGSERMLGCHVCLALTAEACDGFPSPVFGYIQLSADDFCNGCPADYANGWLSRFEQEKLPTLT</sequence>
<dbReference type="OrthoDB" id="9972063at2759"/>
<gene>
    <name evidence="1" type="ORF">CAPTEDRAFT_216986</name>
</gene>
<evidence type="ECO:0000313" key="1">
    <source>
        <dbReference type="EMBL" id="ELT88195.1"/>
    </source>
</evidence>
<evidence type="ECO:0000313" key="2">
    <source>
        <dbReference type="EnsemblMetazoa" id="CapteP216986"/>
    </source>
</evidence>
<organism evidence="1">
    <name type="scientific">Capitella teleta</name>
    <name type="common">Polychaete worm</name>
    <dbReference type="NCBI Taxonomy" id="283909"/>
    <lineage>
        <taxon>Eukaryota</taxon>
        <taxon>Metazoa</taxon>
        <taxon>Spiralia</taxon>
        <taxon>Lophotrochozoa</taxon>
        <taxon>Annelida</taxon>
        <taxon>Polychaeta</taxon>
        <taxon>Sedentaria</taxon>
        <taxon>Scolecida</taxon>
        <taxon>Capitellidae</taxon>
        <taxon>Capitella</taxon>
    </lineage>
</organism>
<dbReference type="AlphaFoldDB" id="R7T9Z3"/>
<dbReference type="Proteomes" id="UP000014760">
    <property type="component" value="Unassembled WGS sequence"/>
</dbReference>
<dbReference type="EMBL" id="AMQN01003504">
    <property type="status" value="NOT_ANNOTATED_CDS"/>
    <property type="molecule type" value="Genomic_DNA"/>
</dbReference>
<proteinExistence type="predicted"/>
<protein>
    <submittedName>
        <fullName evidence="1 2">Uncharacterized protein</fullName>
    </submittedName>
</protein>